<evidence type="ECO:0000313" key="17">
    <source>
        <dbReference type="Proteomes" id="UP000775547"/>
    </source>
</evidence>
<keyword evidence="13" id="KW-1015">Disulfide bond</keyword>
<keyword evidence="7" id="KW-0813">Transport</keyword>
<comment type="similarity">
    <text evidence="4">Belongs to the complex I NDUFS5 subunit family.</text>
</comment>
<dbReference type="PANTHER" id="PTHR15224">
    <property type="entry name" value="NADH DEHYDROGENASE [UBIQUINONE] IRON-SULFUR PROTEIN 5"/>
    <property type="match status" value="1"/>
</dbReference>
<comment type="caution">
    <text evidence="16">The sequence shown here is derived from an EMBL/GenBank/DDBJ whole genome shotgun (WGS) entry which is preliminary data.</text>
</comment>
<reference evidence="16" key="2">
    <citation type="submission" date="2021-10" db="EMBL/GenBank/DDBJ databases">
        <title>Phylogenomics reveals ancestral predisposition of the termite-cultivated fungus Termitomyces towards a domesticated lifestyle.</title>
        <authorList>
            <person name="Auxier B."/>
            <person name="Grum-Grzhimaylo A."/>
            <person name="Cardenas M.E."/>
            <person name="Lodge J.D."/>
            <person name="Laessoe T."/>
            <person name="Pedersen O."/>
            <person name="Smith M.E."/>
            <person name="Kuyper T.W."/>
            <person name="Franco-Molano E.A."/>
            <person name="Baroni T.J."/>
            <person name="Aanen D.K."/>
        </authorList>
    </citation>
    <scope>NUCLEOTIDE SEQUENCE</scope>
    <source>
        <strain evidence="16">AP01</strain>
        <tissue evidence="16">Mycelium</tissue>
    </source>
</reference>
<gene>
    <name evidence="16" type="ORF">DXG03_000973</name>
</gene>
<dbReference type="GO" id="GO:0005758">
    <property type="term" value="C:mitochondrial intermembrane space"/>
    <property type="evidence" value="ECO:0007669"/>
    <property type="project" value="UniProtKB-SubCell"/>
</dbReference>
<proteinExistence type="inferred from homology"/>
<evidence type="ECO:0000256" key="6">
    <source>
        <dbReference type="ARBA" id="ARBA00013482"/>
    </source>
</evidence>
<evidence type="ECO:0000256" key="2">
    <source>
        <dbReference type="ARBA" id="ARBA00004569"/>
    </source>
</evidence>
<evidence type="ECO:0000256" key="14">
    <source>
        <dbReference type="ARBA" id="ARBA00031222"/>
    </source>
</evidence>
<dbReference type="CDD" id="cd24141">
    <property type="entry name" value="NDUFS5-like"/>
    <property type="match status" value="1"/>
</dbReference>
<evidence type="ECO:0000256" key="4">
    <source>
        <dbReference type="ARBA" id="ARBA00007372"/>
    </source>
</evidence>
<evidence type="ECO:0000256" key="5">
    <source>
        <dbReference type="ARBA" id="ARBA00011261"/>
    </source>
</evidence>
<dbReference type="AlphaFoldDB" id="A0A9P7KC10"/>
<reference evidence="16" key="1">
    <citation type="submission" date="2020-07" db="EMBL/GenBank/DDBJ databases">
        <authorList>
            <person name="Nieuwenhuis M."/>
            <person name="Van De Peppel L.J.J."/>
        </authorList>
    </citation>
    <scope>NUCLEOTIDE SEQUENCE</scope>
    <source>
        <strain evidence="16">AP01</strain>
        <tissue evidence="16">Mycelium</tissue>
    </source>
</reference>
<dbReference type="GO" id="GO:0032981">
    <property type="term" value="P:mitochondrial respiratory chain complex I assembly"/>
    <property type="evidence" value="ECO:0007669"/>
    <property type="project" value="TreeGrafter"/>
</dbReference>
<keyword evidence="12" id="KW-0472">Membrane</keyword>
<keyword evidence="8" id="KW-0679">Respiratory chain</keyword>
<dbReference type="Proteomes" id="UP000775547">
    <property type="component" value="Unassembled WGS sequence"/>
</dbReference>
<dbReference type="GO" id="GO:0005743">
    <property type="term" value="C:mitochondrial inner membrane"/>
    <property type="evidence" value="ECO:0007669"/>
    <property type="project" value="UniProtKB-SubCell"/>
</dbReference>
<evidence type="ECO:0000256" key="15">
    <source>
        <dbReference type="ARBA" id="ARBA00032739"/>
    </source>
</evidence>
<evidence type="ECO:0000256" key="8">
    <source>
        <dbReference type="ARBA" id="ARBA00022660"/>
    </source>
</evidence>
<dbReference type="EMBL" id="JABCKV010000115">
    <property type="protein sequence ID" value="KAG5643395.1"/>
    <property type="molecule type" value="Genomic_DNA"/>
</dbReference>
<accession>A0A9P7KC10</accession>
<evidence type="ECO:0000256" key="13">
    <source>
        <dbReference type="ARBA" id="ARBA00023157"/>
    </source>
</evidence>
<keyword evidence="10" id="KW-0249">Electron transport</keyword>
<comment type="subunit">
    <text evidence="5">Mammalian complex I is composed of 45 different subunits. This is a component of the iron-sulfur (IP) fragment of the enzyme.</text>
</comment>
<sequence>MHTLLTFLPGRSRCFTYWQEFSKVRCFTCTTVVFVFEADTHALQCYAQTDNPAACRPQSEDYLECLHHPKEVARAKQVQDEFIRKAEASAREGQKAADLVADGVIVGLGLIRRGQEETK</sequence>
<dbReference type="InterPro" id="IPR019342">
    <property type="entry name" value="NADH_UbQ_OxRdtase_FeS-su5"/>
</dbReference>
<keyword evidence="11" id="KW-0496">Mitochondrion</keyword>
<evidence type="ECO:0000256" key="1">
    <source>
        <dbReference type="ARBA" id="ARBA00003195"/>
    </source>
</evidence>
<evidence type="ECO:0000256" key="12">
    <source>
        <dbReference type="ARBA" id="ARBA00023136"/>
    </source>
</evidence>
<evidence type="ECO:0000256" key="10">
    <source>
        <dbReference type="ARBA" id="ARBA00022982"/>
    </source>
</evidence>
<keyword evidence="17" id="KW-1185">Reference proteome</keyword>
<evidence type="ECO:0000256" key="7">
    <source>
        <dbReference type="ARBA" id="ARBA00022448"/>
    </source>
</evidence>
<dbReference type="OrthoDB" id="9992197at2759"/>
<evidence type="ECO:0000256" key="11">
    <source>
        <dbReference type="ARBA" id="ARBA00023128"/>
    </source>
</evidence>
<comment type="function">
    <text evidence="1">Accessory subunit of the mitochondrial membrane respiratory chain NADH dehydrogenase (Complex I), that is believed not to be involved in catalysis. Complex I functions in the transfer of electrons from NADH to the respiratory chain. The immediate electron acceptor for the enzyme is believed to be ubiquinone.</text>
</comment>
<evidence type="ECO:0000256" key="3">
    <source>
        <dbReference type="ARBA" id="ARBA00004637"/>
    </source>
</evidence>
<organism evidence="16 17">
    <name type="scientific">Asterophora parasitica</name>
    <dbReference type="NCBI Taxonomy" id="117018"/>
    <lineage>
        <taxon>Eukaryota</taxon>
        <taxon>Fungi</taxon>
        <taxon>Dikarya</taxon>
        <taxon>Basidiomycota</taxon>
        <taxon>Agaricomycotina</taxon>
        <taxon>Agaricomycetes</taxon>
        <taxon>Agaricomycetidae</taxon>
        <taxon>Agaricales</taxon>
        <taxon>Tricholomatineae</taxon>
        <taxon>Lyophyllaceae</taxon>
        <taxon>Asterophora</taxon>
    </lineage>
</organism>
<keyword evidence="9" id="KW-0999">Mitochondrion inner membrane</keyword>
<name>A0A9P7KC10_9AGAR</name>
<evidence type="ECO:0000256" key="9">
    <source>
        <dbReference type="ARBA" id="ARBA00022792"/>
    </source>
</evidence>
<comment type="subcellular location">
    <subcellularLocation>
        <location evidence="3">Mitochondrion inner membrane</location>
        <topology evidence="3">Peripheral membrane protein</topology>
    </subcellularLocation>
    <subcellularLocation>
        <location evidence="2">Mitochondrion intermembrane space</location>
    </subcellularLocation>
</comment>
<dbReference type="PANTHER" id="PTHR15224:SF1">
    <property type="entry name" value="NADH DEHYDROGENASE [UBIQUINONE] IRON-SULFUR PROTEIN 5"/>
    <property type="match status" value="1"/>
</dbReference>
<protein>
    <recommendedName>
        <fullName evidence="6">NADH dehydrogenase [ubiquinone] iron-sulfur protein 5</fullName>
    </recommendedName>
    <alternativeName>
        <fullName evidence="14">Complex I-15 kDa</fullName>
    </alternativeName>
    <alternativeName>
        <fullName evidence="15">NADH-ubiquinone oxidoreductase 15 kDa subunit</fullName>
    </alternativeName>
</protein>
<evidence type="ECO:0000313" key="16">
    <source>
        <dbReference type="EMBL" id="KAG5643395.1"/>
    </source>
</evidence>